<accession>A0A4C1YPF0</accession>
<protein>
    <submittedName>
        <fullName evidence="1">Uncharacterized protein</fullName>
    </submittedName>
</protein>
<dbReference type="EMBL" id="BGZK01001303">
    <property type="protein sequence ID" value="GBP76764.1"/>
    <property type="molecule type" value="Genomic_DNA"/>
</dbReference>
<sequence>MPDAGADKNVVVDRYLANGRSPVTAFITGRYFYGDRTAVGSAPARRAAGTIEIALRARRFCPKRELMKTNTVIRYGGPHAPVERCGLINNGFHRRRLMKAYKLYNNPHYTNYIVRSRFCRVSG</sequence>
<gene>
    <name evidence="1" type="ORF">EVAR_57289_1</name>
</gene>
<dbReference type="AlphaFoldDB" id="A0A4C1YPF0"/>
<reference evidence="1 2" key="1">
    <citation type="journal article" date="2019" name="Commun. Biol.">
        <title>The bagworm genome reveals a unique fibroin gene that provides high tensile strength.</title>
        <authorList>
            <person name="Kono N."/>
            <person name="Nakamura H."/>
            <person name="Ohtoshi R."/>
            <person name="Tomita M."/>
            <person name="Numata K."/>
            <person name="Arakawa K."/>
        </authorList>
    </citation>
    <scope>NUCLEOTIDE SEQUENCE [LARGE SCALE GENOMIC DNA]</scope>
</reference>
<evidence type="ECO:0000313" key="1">
    <source>
        <dbReference type="EMBL" id="GBP76764.1"/>
    </source>
</evidence>
<name>A0A4C1YPF0_EUMVA</name>
<dbReference type="Proteomes" id="UP000299102">
    <property type="component" value="Unassembled WGS sequence"/>
</dbReference>
<evidence type="ECO:0000313" key="2">
    <source>
        <dbReference type="Proteomes" id="UP000299102"/>
    </source>
</evidence>
<comment type="caution">
    <text evidence="1">The sequence shown here is derived from an EMBL/GenBank/DDBJ whole genome shotgun (WGS) entry which is preliminary data.</text>
</comment>
<organism evidence="1 2">
    <name type="scientific">Eumeta variegata</name>
    <name type="common">Bagworm moth</name>
    <name type="synonym">Eumeta japonica</name>
    <dbReference type="NCBI Taxonomy" id="151549"/>
    <lineage>
        <taxon>Eukaryota</taxon>
        <taxon>Metazoa</taxon>
        <taxon>Ecdysozoa</taxon>
        <taxon>Arthropoda</taxon>
        <taxon>Hexapoda</taxon>
        <taxon>Insecta</taxon>
        <taxon>Pterygota</taxon>
        <taxon>Neoptera</taxon>
        <taxon>Endopterygota</taxon>
        <taxon>Lepidoptera</taxon>
        <taxon>Glossata</taxon>
        <taxon>Ditrysia</taxon>
        <taxon>Tineoidea</taxon>
        <taxon>Psychidae</taxon>
        <taxon>Oiketicinae</taxon>
        <taxon>Eumeta</taxon>
    </lineage>
</organism>
<keyword evidence="2" id="KW-1185">Reference proteome</keyword>
<proteinExistence type="predicted"/>